<evidence type="ECO:0000313" key="10">
    <source>
        <dbReference type="EMBL" id="NDO90280.1"/>
    </source>
</evidence>
<evidence type="ECO:0000256" key="7">
    <source>
        <dbReference type="SAM" id="MobiDB-lite"/>
    </source>
</evidence>
<evidence type="ECO:0000259" key="9">
    <source>
        <dbReference type="PROSITE" id="PS50850"/>
    </source>
</evidence>
<evidence type="ECO:0000256" key="6">
    <source>
        <dbReference type="ARBA" id="ARBA00023136"/>
    </source>
</evidence>
<dbReference type="PROSITE" id="PS50850">
    <property type="entry name" value="MFS"/>
    <property type="match status" value="1"/>
</dbReference>
<feature type="transmembrane region" description="Helical" evidence="8">
    <location>
        <begin position="233"/>
        <end position="250"/>
    </location>
</feature>
<dbReference type="PROSITE" id="PS00216">
    <property type="entry name" value="SUGAR_TRANSPORT_1"/>
    <property type="match status" value="1"/>
</dbReference>
<reference evidence="10 11" key="1">
    <citation type="journal article" date="2021" name="Arch. Microbiol.">
        <title>Cellulosimicrobium fucosivorans sp. nov., isolated from San Elijo Lagoon, contains a fucose metabolic pathway linked to carotenoid production.</title>
        <authorList>
            <person name="Aviles F.A."/>
            <person name="Kyndt J.A."/>
        </authorList>
    </citation>
    <scope>NUCLEOTIDE SEQUENCE [LARGE SCALE GENOMIC DNA]</scope>
    <source>
        <strain evidence="10 11">SE3</strain>
    </source>
</reference>
<evidence type="ECO:0000256" key="1">
    <source>
        <dbReference type="ARBA" id="ARBA00004651"/>
    </source>
</evidence>
<dbReference type="PANTHER" id="PTHR23517:SF3">
    <property type="entry name" value="INTEGRAL MEMBRANE TRANSPORT PROTEIN"/>
    <property type="match status" value="1"/>
</dbReference>
<evidence type="ECO:0000313" key="11">
    <source>
        <dbReference type="Proteomes" id="UP000471672"/>
    </source>
</evidence>
<keyword evidence="5 8" id="KW-1133">Transmembrane helix</keyword>
<evidence type="ECO:0000256" key="2">
    <source>
        <dbReference type="ARBA" id="ARBA00022448"/>
    </source>
</evidence>
<accession>A0ABX0BG62</accession>
<comment type="subcellular location">
    <subcellularLocation>
        <location evidence="1">Cell membrane</location>
        <topology evidence="1">Multi-pass membrane protein</topology>
    </subcellularLocation>
</comment>
<feature type="compositionally biased region" description="Basic residues" evidence="7">
    <location>
        <begin position="9"/>
        <end position="27"/>
    </location>
</feature>
<feature type="transmembrane region" description="Helical" evidence="8">
    <location>
        <begin position="372"/>
        <end position="394"/>
    </location>
</feature>
<dbReference type="EMBL" id="JAAFAN010000041">
    <property type="protein sequence ID" value="NDO90280.1"/>
    <property type="molecule type" value="Genomic_DNA"/>
</dbReference>
<keyword evidence="2" id="KW-0813">Transport</keyword>
<sequence>MGPEPCRDVRRRAPRPRRRPRGPRHAHVQAPHPAPPRGREGRPVSATTAAATEGETSAPGARAVAGHRAWFPVAAVMFAVAWGGNEFTPLLVMYREVGHFSAVTVDALLAAYVLGIVPALLLGGPLSDRYGRRPLLLPAAPVALAGSLVLAAGESSAALLAAGRVLCGVALGLVMAVGTTWIKELTDAAARTSGTSDGGSGARRAGLSLTLGFLVGAGVAAVLAQWAPGPTHTAYLLHAALAAAAGVWVLRVPETRPAPDAAVRCRLRDDLRVPAVAHRRFLRVVVPVAPWVFGCAGSAYAVLPGLVSASAGGAPIAFSGLMTVLALGCGVGIQVLGRLIDTRHSARASVVAMTIVVVGMGLGAVASARLDLVTALLAAMVLGAGYGLALVAGLSEVQRIATPDDLAGLTAVYYSLTYLGFFVPVALAALSVRWTYTQMFLGGLVLAALCLAVVALAWRAHLPTGEHGTEPAAPAETDRTAPTGANGALRASRMG</sequence>
<dbReference type="Gene3D" id="1.20.1250.20">
    <property type="entry name" value="MFS general substrate transporter like domains"/>
    <property type="match status" value="1"/>
</dbReference>
<feature type="transmembrane region" description="Helical" evidence="8">
    <location>
        <begin position="205"/>
        <end position="227"/>
    </location>
</feature>
<feature type="transmembrane region" description="Helical" evidence="8">
    <location>
        <begin position="315"/>
        <end position="336"/>
    </location>
</feature>
<feature type="transmembrane region" description="Helical" evidence="8">
    <location>
        <begin position="348"/>
        <end position="366"/>
    </location>
</feature>
<keyword evidence="11" id="KW-1185">Reference proteome</keyword>
<dbReference type="InterPro" id="IPR005829">
    <property type="entry name" value="Sugar_transporter_CS"/>
</dbReference>
<dbReference type="Proteomes" id="UP000471672">
    <property type="component" value="Unassembled WGS sequence"/>
</dbReference>
<dbReference type="PANTHER" id="PTHR23517">
    <property type="entry name" value="RESISTANCE PROTEIN MDTM, PUTATIVE-RELATED-RELATED"/>
    <property type="match status" value="1"/>
</dbReference>
<dbReference type="InterPro" id="IPR050171">
    <property type="entry name" value="MFS_Transporters"/>
</dbReference>
<feature type="transmembrane region" description="Helical" evidence="8">
    <location>
        <begin position="159"/>
        <end position="182"/>
    </location>
</feature>
<protein>
    <submittedName>
        <fullName evidence="10">MFS transporter</fullName>
    </submittedName>
</protein>
<feature type="region of interest" description="Disordered" evidence="7">
    <location>
        <begin position="466"/>
        <end position="495"/>
    </location>
</feature>
<dbReference type="Pfam" id="PF07690">
    <property type="entry name" value="MFS_1"/>
    <property type="match status" value="1"/>
</dbReference>
<keyword evidence="3" id="KW-1003">Cell membrane</keyword>
<evidence type="ECO:0000256" key="8">
    <source>
        <dbReference type="SAM" id="Phobius"/>
    </source>
</evidence>
<comment type="caution">
    <text evidence="10">The sequence shown here is derived from an EMBL/GenBank/DDBJ whole genome shotgun (WGS) entry which is preliminary data.</text>
</comment>
<organism evidence="10 11">
    <name type="scientific">Cellulosimicrobium composti</name>
    <dbReference type="NCBI Taxonomy" id="2672572"/>
    <lineage>
        <taxon>Bacteria</taxon>
        <taxon>Bacillati</taxon>
        <taxon>Actinomycetota</taxon>
        <taxon>Actinomycetes</taxon>
        <taxon>Micrococcales</taxon>
        <taxon>Promicromonosporaceae</taxon>
        <taxon>Cellulosimicrobium</taxon>
    </lineage>
</organism>
<feature type="region of interest" description="Disordered" evidence="7">
    <location>
        <begin position="1"/>
        <end position="59"/>
    </location>
</feature>
<evidence type="ECO:0000256" key="5">
    <source>
        <dbReference type="ARBA" id="ARBA00022989"/>
    </source>
</evidence>
<feature type="domain" description="Major facilitator superfamily (MFS) profile" evidence="9">
    <location>
        <begin position="69"/>
        <end position="465"/>
    </location>
</feature>
<dbReference type="InterPro" id="IPR020846">
    <property type="entry name" value="MFS_dom"/>
</dbReference>
<keyword evidence="6 8" id="KW-0472">Membrane</keyword>
<evidence type="ECO:0000256" key="3">
    <source>
        <dbReference type="ARBA" id="ARBA00022475"/>
    </source>
</evidence>
<evidence type="ECO:0000256" key="4">
    <source>
        <dbReference type="ARBA" id="ARBA00022692"/>
    </source>
</evidence>
<feature type="transmembrane region" description="Helical" evidence="8">
    <location>
        <begin position="97"/>
        <end position="123"/>
    </location>
</feature>
<name>A0ABX0BG62_9MICO</name>
<feature type="transmembrane region" description="Helical" evidence="8">
    <location>
        <begin position="281"/>
        <end position="303"/>
    </location>
</feature>
<feature type="compositionally biased region" description="Low complexity" evidence="7">
    <location>
        <begin position="45"/>
        <end position="59"/>
    </location>
</feature>
<feature type="transmembrane region" description="Helical" evidence="8">
    <location>
        <begin position="135"/>
        <end position="153"/>
    </location>
</feature>
<feature type="transmembrane region" description="Helical" evidence="8">
    <location>
        <begin position="406"/>
        <end position="430"/>
    </location>
</feature>
<dbReference type="InterPro" id="IPR036259">
    <property type="entry name" value="MFS_trans_sf"/>
</dbReference>
<feature type="transmembrane region" description="Helical" evidence="8">
    <location>
        <begin position="69"/>
        <end position="85"/>
    </location>
</feature>
<proteinExistence type="predicted"/>
<gene>
    <name evidence="10" type="ORF">GYH36_12565</name>
</gene>
<dbReference type="InterPro" id="IPR011701">
    <property type="entry name" value="MFS"/>
</dbReference>
<feature type="transmembrane region" description="Helical" evidence="8">
    <location>
        <begin position="436"/>
        <end position="458"/>
    </location>
</feature>
<dbReference type="SUPFAM" id="SSF103473">
    <property type="entry name" value="MFS general substrate transporter"/>
    <property type="match status" value="1"/>
</dbReference>
<keyword evidence="4 8" id="KW-0812">Transmembrane</keyword>